<accession>A0A1F7IR21</accession>
<feature type="transmembrane region" description="Helical" evidence="6">
    <location>
        <begin position="35"/>
        <end position="54"/>
    </location>
</feature>
<feature type="domain" description="EamA" evidence="7">
    <location>
        <begin position="149"/>
        <end position="286"/>
    </location>
</feature>
<organism evidence="8 9">
    <name type="scientific">Candidatus Roizmanbacteria bacterium RIFCSPLOWO2_01_FULL_38_12</name>
    <dbReference type="NCBI Taxonomy" id="1802061"/>
    <lineage>
        <taxon>Bacteria</taxon>
        <taxon>Candidatus Roizmaniibacteriota</taxon>
    </lineage>
</organism>
<evidence type="ECO:0000256" key="5">
    <source>
        <dbReference type="ARBA" id="ARBA00023136"/>
    </source>
</evidence>
<evidence type="ECO:0000313" key="9">
    <source>
        <dbReference type="Proteomes" id="UP000177141"/>
    </source>
</evidence>
<comment type="caution">
    <text evidence="8">The sequence shown here is derived from an EMBL/GenBank/DDBJ whole genome shotgun (WGS) entry which is preliminary data.</text>
</comment>
<keyword evidence="3 6" id="KW-0812">Transmembrane</keyword>
<feature type="transmembrane region" description="Helical" evidence="6">
    <location>
        <begin position="269"/>
        <end position="286"/>
    </location>
</feature>
<feature type="transmembrane region" description="Helical" evidence="6">
    <location>
        <begin position="60"/>
        <end position="81"/>
    </location>
</feature>
<evidence type="ECO:0000256" key="4">
    <source>
        <dbReference type="ARBA" id="ARBA00022989"/>
    </source>
</evidence>
<dbReference type="EMBL" id="MGAL01000049">
    <property type="protein sequence ID" value="OGK45801.1"/>
    <property type="molecule type" value="Genomic_DNA"/>
</dbReference>
<name>A0A1F7IR21_9BACT</name>
<evidence type="ECO:0000256" key="2">
    <source>
        <dbReference type="ARBA" id="ARBA00007362"/>
    </source>
</evidence>
<dbReference type="InterPro" id="IPR050638">
    <property type="entry name" value="AA-Vitamin_Transporters"/>
</dbReference>
<proteinExistence type="inferred from homology"/>
<feature type="transmembrane region" description="Helical" evidence="6">
    <location>
        <begin position="149"/>
        <end position="167"/>
    </location>
</feature>
<feature type="transmembrane region" description="Helical" evidence="6">
    <location>
        <begin position="217"/>
        <end position="235"/>
    </location>
</feature>
<feature type="transmembrane region" description="Helical" evidence="6">
    <location>
        <begin position="6"/>
        <end position="23"/>
    </location>
</feature>
<feature type="transmembrane region" description="Helical" evidence="6">
    <location>
        <begin position="93"/>
        <end position="114"/>
    </location>
</feature>
<evidence type="ECO:0000313" key="8">
    <source>
        <dbReference type="EMBL" id="OGK45801.1"/>
    </source>
</evidence>
<dbReference type="PANTHER" id="PTHR32322">
    <property type="entry name" value="INNER MEMBRANE TRANSPORTER"/>
    <property type="match status" value="1"/>
</dbReference>
<dbReference type="SUPFAM" id="SSF103481">
    <property type="entry name" value="Multidrug resistance efflux transporter EmrE"/>
    <property type="match status" value="1"/>
</dbReference>
<dbReference type="PANTHER" id="PTHR32322:SF2">
    <property type="entry name" value="EAMA DOMAIN-CONTAINING PROTEIN"/>
    <property type="match status" value="1"/>
</dbReference>
<keyword evidence="4 6" id="KW-1133">Transmembrane helix</keyword>
<comment type="subcellular location">
    <subcellularLocation>
        <location evidence="1">Membrane</location>
        <topology evidence="1">Multi-pass membrane protein</topology>
    </subcellularLocation>
</comment>
<dbReference type="GO" id="GO:0016020">
    <property type="term" value="C:membrane"/>
    <property type="evidence" value="ECO:0007669"/>
    <property type="project" value="UniProtKB-SubCell"/>
</dbReference>
<dbReference type="STRING" id="1802061.A3A93_00485"/>
<feature type="transmembrane region" description="Helical" evidence="6">
    <location>
        <begin position="241"/>
        <end position="262"/>
    </location>
</feature>
<reference evidence="8 9" key="1">
    <citation type="journal article" date="2016" name="Nat. Commun.">
        <title>Thousands of microbial genomes shed light on interconnected biogeochemical processes in an aquifer system.</title>
        <authorList>
            <person name="Anantharaman K."/>
            <person name="Brown C.T."/>
            <person name="Hug L.A."/>
            <person name="Sharon I."/>
            <person name="Castelle C.J."/>
            <person name="Probst A.J."/>
            <person name="Thomas B.C."/>
            <person name="Singh A."/>
            <person name="Wilkins M.J."/>
            <person name="Karaoz U."/>
            <person name="Brodie E.L."/>
            <person name="Williams K.H."/>
            <person name="Hubbard S.S."/>
            <person name="Banfield J.F."/>
        </authorList>
    </citation>
    <scope>NUCLEOTIDE SEQUENCE [LARGE SCALE GENOMIC DNA]</scope>
</reference>
<dbReference type="InterPro" id="IPR000620">
    <property type="entry name" value="EamA_dom"/>
</dbReference>
<keyword evidence="5 6" id="KW-0472">Membrane</keyword>
<feature type="domain" description="EamA" evidence="7">
    <location>
        <begin position="7"/>
        <end position="131"/>
    </location>
</feature>
<comment type="similarity">
    <text evidence="2">Belongs to the EamA transporter family.</text>
</comment>
<feature type="transmembrane region" description="Helical" evidence="6">
    <location>
        <begin position="179"/>
        <end position="196"/>
    </location>
</feature>
<gene>
    <name evidence="8" type="ORF">A3A93_00485</name>
</gene>
<evidence type="ECO:0000256" key="1">
    <source>
        <dbReference type="ARBA" id="ARBA00004141"/>
    </source>
</evidence>
<dbReference type="Proteomes" id="UP000177141">
    <property type="component" value="Unassembled WGS sequence"/>
</dbReference>
<dbReference type="InterPro" id="IPR037185">
    <property type="entry name" value="EmrE-like"/>
</dbReference>
<evidence type="ECO:0000259" key="7">
    <source>
        <dbReference type="Pfam" id="PF00892"/>
    </source>
</evidence>
<dbReference type="Pfam" id="PF00892">
    <property type="entry name" value="EamA"/>
    <property type="match status" value="2"/>
</dbReference>
<feature type="transmembrane region" description="Helical" evidence="6">
    <location>
        <begin position="120"/>
        <end position="137"/>
    </location>
</feature>
<sequence length="287" mass="32395">MWQLLIVFYFIFGVVSYILRRVLAQKLGDHNRLINAIFFVFFLLPTTIILSFFFPHNLNVGVLNLFLLFFGSIIWPIVALVAFRANKEVDVGIFSIINNLSPVFTLIIAVPFLYESLNDSQWVGVALLILSGGLVASSQLKKHNRSSTAGIIFSLLTAALLGVAYVYERYMLTRIDFGAYLIYGWGSQIIWSVIIARKEFRNAFKLFRKDKESRNTLIIWGSSNALKAVFFIIALKLSSASIISAVTNFMSVAVVIAAYFYLKERQHMYYKWVAAVIGVAGLLFIAV</sequence>
<dbReference type="AlphaFoldDB" id="A0A1F7IR21"/>
<protein>
    <recommendedName>
        <fullName evidence="7">EamA domain-containing protein</fullName>
    </recommendedName>
</protein>
<evidence type="ECO:0000256" key="3">
    <source>
        <dbReference type="ARBA" id="ARBA00022692"/>
    </source>
</evidence>
<evidence type="ECO:0000256" key="6">
    <source>
        <dbReference type="SAM" id="Phobius"/>
    </source>
</evidence>